<sequence>MQEVLNNLNSAQREAVKHIDGALLILAGAGSGKTKTLTTRLAYLISEVGIDPQNTLTLTFTNKAAKEMRERANALIKHQNSSMPLLCTFHKFGLLFLKFHIEKLGRANNFVIIDSEDKKKIIKRIAKERDIDLNLSFINSEISKYKNTLLTAIEVIERAELPDYKKIATIYKDYQEEIVENNLVDFDDLLMLTYQILKKDDELRKQTSNRYRYIMVDEYQDTNELQFKLLELLASEHNNLCVVGDDDQSIYGWRGANIRNILEFSSYFKNTKTVKLEINYRSTSPILKAANELIEHNNQRIGKKLTSHKGAGRDIKLLHTLNENLESKYIAKEIKKLLSSGVSSNEIAVLYRINALSRSLEEGFIKEGLGFKLLGGMRFYDRAEIKDIISYFRVFANPHDDFSLERVVNRPKRGIGKVSINKLKKVAFEEQSSLFTFIDSRETNELAQIISKKAASSLKDLTKNIHILRGESENSLHNFITIFNDIIGLRKHYATMSDGADRVLNIDEFYGYFRESISKKPKQTLDGFLNEISLQSEQDQVDKNSVTIMSIHASKGLEFEHLFVIGLEEEFFPLLGDGCNMEEERRLGYVAITRAKSDLTLCYADTRFYKGQRKRIEKSRFLGEAGLIKGESLKISKKSEFKKGDLVRHKIFGVGRVQSVNKADKRQYKLKINFGGNKKEILSSFVKPI</sequence>
<dbReference type="SUPFAM" id="SSF52540">
    <property type="entry name" value="P-loop containing nucleoside triphosphate hydrolases"/>
    <property type="match status" value="1"/>
</dbReference>
<dbReference type="InterPro" id="IPR027417">
    <property type="entry name" value="P-loop_NTPase"/>
</dbReference>
<evidence type="ECO:0000256" key="2">
    <source>
        <dbReference type="ARBA" id="ARBA00022741"/>
    </source>
</evidence>
<dbReference type="AlphaFoldDB" id="A0A1W1CJT5"/>
<evidence type="ECO:0000313" key="13">
    <source>
        <dbReference type="EMBL" id="SFV66034.1"/>
    </source>
</evidence>
<evidence type="ECO:0000256" key="6">
    <source>
        <dbReference type="ARBA" id="ARBA00023125"/>
    </source>
</evidence>
<dbReference type="Pfam" id="PF00580">
    <property type="entry name" value="UvrD-helicase"/>
    <property type="match status" value="1"/>
</dbReference>
<evidence type="ECO:0000256" key="5">
    <source>
        <dbReference type="ARBA" id="ARBA00022840"/>
    </source>
</evidence>
<keyword evidence="7" id="KW-0413">Isomerase</keyword>
<keyword evidence="6" id="KW-0238">DNA-binding</keyword>
<protein>
    <recommendedName>
        <fullName evidence="9">DNA 3'-5' helicase</fullName>
        <ecNumber evidence="9">5.6.2.4</ecNumber>
    </recommendedName>
</protein>
<dbReference type="EMBL" id="FPHN01000198">
    <property type="protein sequence ID" value="SFV66034.1"/>
    <property type="molecule type" value="Genomic_DNA"/>
</dbReference>
<dbReference type="EC" id="5.6.2.4" evidence="9"/>
<dbReference type="InterPro" id="IPR013986">
    <property type="entry name" value="DExx_box_DNA_helicase_dom_sf"/>
</dbReference>
<evidence type="ECO:0000259" key="11">
    <source>
        <dbReference type="PROSITE" id="PS51198"/>
    </source>
</evidence>
<evidence type="ECO:0000256" key="10">
    <source>
        <dbReference type="ARBA" id="ARBA00048988"/>
    </source>
</evidence>
<dbReference type="GO" id="GO:0016787">
    <property type="term" value="F:hydrolase activity"/>
    <property type="evidence" value="ECO:0007669"/>
    <property type="project" value="UniProtKB-KW"/>
</dbReference>
<evidence type="ECO:0000259" key="12">
    <source>
        <dbReference type="PROSITE" id="PS51217"/>
    </source>
</evidence>
<dbReference type="Pfam" id="PF13361">
    <property type="entry name" value="UvrD_C"/>
    <property type="match status" value="1"/>
</dbReference>
<accession>A0A1W1CJT5</accession>
<dbReference type="Gene3D" id="3.40.50.300">
    <property type="entry name" value="P-loop containing nucleotide triphosphate hydrolases"/>
    <property type="match status" value="2"/>
</dbReference>
<keyword evidence="5" id="KW-0067">ATP-binding</keyword>
<dbReference type="Gene3D" id="1.10.10.160">
    <property type="match status" value="1"/>
</dbReference>
<dbReference type="PROSITE" id="PS51198">
    <property type="entry name" value="UVRD_HELICASE_ATP_BIND"/>
    <property type="match status" value="1"/>
</dbReference>
<dbReference type="GO" id="GO:0000725">
    <property type="term" value="P:recombinational repair"/>
    <property type="evidence" value="ECO:0007669"/>
    <property type="project" value="TreeGrafter"/>
</dbReference>
<dbReference type="InterPro" id="IPR014017">
    <property type="entry name" value="DNA_helicase_UvrD-like_C"/>
</dbReference>
<comment type="similarity">
    <text evidence="1">Belongs to the helicase family. UvrD subfamily.</text>
</comment>
<dbReference type="GO" id="GO:0033202">
    <property type="term" value="C:DNA helicase complex"/>
    <property type="evidence" value="ECO:0007669"/>
    <property type="project" value="TreeGrafter"/>
</dbReference>
<dbReference type="GO" id="GO:0005524">
    <property type="term" value="F:ATP binding"/>
    <property type="evidence" value="ECO:0007669"/>
    <property type="project" value="UniProtKB-KW"/>
</dbReference>
<dbReference type="PANTHER" id="PTHR11070">
    <property type="entry name" value="UVRD / RECB / PCRA DNA HELICASE FAMILY MEMBER"/>
    <property type="match status" value="1"/>
</dbReference>
<keyword evidence="4 13" id="KW-0347">Helicase</keyword>
<evidence type="ECO:0000256" key="4">
    <source>
        <dbReference type="ARBA" id="ARBA00022806"/>
    </source>
</evidence>
<dbReference type="GO" id="GO:0005829">
    <property type="term" value="C:cytosol"/>
    <property type="evidence" value="ECO:0007669"/>
    <property type="project" value="TreeGrafter"/>
</dbReference>
<gene>
    <name evidence="13" type="ORF">MNB_SV-14-73</name>
</gene>
<keyword evidence="2" id="KW-0547">Nucleotide-binding</keyword>
<dbReference type="GO" id="GO:0043138">
    <property type="term" value="F:3'-5' DNA helicase activity"/>
    <property type="evidence" value="ECO:0007669"/>
    <property type="project" value="UniProtKB-EC"/>
</dbReference>
<keyword evidence="3" id="KW-0378">Hydrolase</keyword>
<dbReference type="PANTHER" id="PTHR11070:SF2">
    <property type="entry name" value="ATP-DEPENDENT DNA HELICASE SRS2"/>
    <property type="match status" value="1"/>
</dbReference>
<dbReference type="InterPro" id="IPR000212">
    <property type="entry name" value="DNA_helicase_UvrD/REP"/>
</dbReference>
<dbReference type="Gene3D" id="1.10.486.10">
    <property type="entry name" value="PCRA, domain 4"/>
    <property type="match status" value="1"/>
</dbReference>
<reference evidence="13" key="1">
    <citation type="submission" date="2016-10" db="EMBL/GenBank/DDBJ databases">
        <authorList>
            <person name="de Groot N.N."/>
        </authorList>
    </citation>
    <scope>NUCLEOTIDE SEQUENCE</scope>
</reference>
<evidence type="ECO:0000256" key="9">
    <source>
        <dbReference type="ARBA" id="ARBA00034808"/>
    </source>
</evidence>
<dbReference type="GO" id="GO:0003677">
    <property type="term" value="F:DNA binding"/>
    <property type="evidence" value="ECO:0007669"/>
    <property type="project" value="UniProtKB-KW"/>
</dbReference>
<dbReference type="CDD" id="cd17932">
    <property type="entry name" value="DEXQc_UvrD"/>
    <property type="match status" value="1"/>
</dbReference>
<proteinExistence type="inferred from homology"/>
<evidence type="ECO:0000256" key="8">
    <source>
        <dbReference type="ARBA" id="ARBA00034617"/>
    </source>
</evidence>
<evidence type="ECO:0000256" key="1">
    <source>
        <dbReference type="ARBA" id="ARBA00009922"/>
    </source>
</evidence>
<comment type="catalytic activity">
    <reaction evidence="8">
        <text>Couples ATP hydrolysis with the unwinding of duplex DNA by translocating in the 3'-5' direction.</text>
        <dbReference type="EC" id="5.6.2.4"/>
    </reaction>
</comment>
<name>A0A1W1CJT5_9ZZZZ</name>
<dbReference type="InterPro" id="IPR014016">
    <property type="entry name" value="UvrD-like_ATP-bd"/>
</dbReference>
<feature type="domain" description="UvrD-like helicase C-terminal" evidence="12">
    <location>
        <begin position="284"/>
        <end position="556"/>
    </location>
</feature>
<evidence type="ECO:0000256" key="3">
    <source>
        <dbReference type="ARBA" id="ARBA00022801"/>
    </source>
</evidence>
<dbReference type="PROSITE" id="PS51217">
    <property type="entry name" value="UVRD_HELICASE_CTER"/>
    <property type="match status" value="1"/>
</dbReference>
<feature type="domain" description="UvrD-like helicase ATP-binding" evidence="11">
    <location>
        <begin position="6"/>
        <end position="283"/>
    </location>
</feature>
<evidence type="ECO:0000256" key="7">
    <source>
        <dbReference type="ARBA" id="ARBA00023235"/>
    </source>
</evidence>
<comment type="catalytic activity">
    <reaction evidence="10">
        <text>ATP + H2O = ADP + phosphate + H(+)</text>
        <dbReference type="Rhea" id="RHEA:13065"/>
        <dbReference type="ChEBI" id="CHEBI:15377"/>
        <dbReference type="ChEBI" id="CHEBI:15378"/>
        <dbReference type="ChEBI" id="CHEBI:30616"/>
        <dbReference type="ChEBI" id="CHEBI:43474"/>
        <dbReference type="ChEBI" id="CHEBI:456216"/>
        <dbReference type="EC" id="5.6.2.4"/>
    </reaction>
</comment>
<organism evidence="13">
    <name type="scientific">hydrothermal vent metagenome</name>
    <dbReference type="NCBI Taxonomy" id="652676"/>
    <lineage>
        <taxon>unclassified sequences</taxon>
        <taxon>metagenomes</taxon>
        <taxon>ecological metagenomes</taxon>
    </lineage>
</organism>